<dbReference type="EMBL" id="BSFQ01000025">
    <property type="protein sequence ID" value="GLL13826.1"/>
    <property type="molecule type" value="Genomic_DNA"/>
</dbReference>
<accession>A0A9W6NYJ7</accession>
<dbReference type="Pfam" id="PF13193">
    <property type="entry name" value="AMP-binding_C"/>
    <property type="match status" value="1"/>
</dbReference>
<evidence type="ECO:0000256" key="1">
    <source>
        <dbReference type="ARBA" id="ARBA00006432"/>
    </source>
</evidence>
<dbReference type="SUPFAM" id="SSF56801">
    <property type="entry name" value="Acetyl-CoA synthetase-like"/>
    <property type="match status" value="1"/>
</dbReference>
<evidence type="ECO:0000313" key="5">
    <source>
        <dbReference type="EMBL" id="GLL13826.1"/>
    </source>
</evidence>
<evidence type="ECO:0000259" key="4">
    <source>
        <dbReference type="Pfam" id="PF13193"/>
    </source>
</evidence>
<dbReference type="Gene3D" id="3.30.300.30">
    <property type="match status" value="1"/>
</dbReference>
<keyword evidence="2 5" id="KW-0436">Ligase</keyword>
<name>A0A9W6NYJ7_9PSEU</name>
<dbReference type="Proteomes" id="UP001143463">
    <property type="component" value="Unassembled WGS sequence"/>
</dbReference>
<dbReference type="GO" id="GO:0031956">
    <property type="term" value="F:medium-chain fatty acid-CoA ligase activity"/>
    <property type="evidence" value="ECO:0007669"/>
    <property type="project" value="TreeGrafter"/>
</dbReference>
<dbReference type="GO" id="GO:0006631">
    <property type="term" value="P:fatty acid metabolic process"/>
    <property type="evidence" value="ECO:0007669"/>
    <property type="project" value="TreeGrafter"/>
</dbReference>
<evidence type="ECO:0000313" key="6">
    <source>
        <dbReference type="Proteomes" id="UP001143463"/>
    </source>
</evidence>
<dbReference type="InterPro" id="IPR025110">
    <property type="entry name" value="AMP-bd_C"/>
</dbReference>
<keyword evidence="6" id="KW-1185">Reference proteome</keyword>
<dbReference type="Pfam" id="PF00501">
    <property type="entry name" value="AMP-binding"/>
    <property type="match status" value="1"/>
</dbReference>
<sequence>MNLTLLLEMAADAAGDRVAVGRAADGVTYAELRDRAARVAGFLHSRGATRLVQAGQNSDALPALLFGSALAGATFTSVNYRLTDEQLRAALQRCSPAVVVPDERTAPRVAGIDGLDACPGLLAPGDLTPAEVVPDPADDGEGVAIALFTSGTSGAPKTVLLRHRNLTSYVLGSTEFLGAEGDEAALVSVPPYHIAGMASVLSNVYLGRRIVYLPQFDAATWVELAKAEAITHAMIVPTMLGRILDVVEETGADLPALRHLSYGGGRMPLPVVRRALELLPRVGFVNAYGLTETSSTVALLGPDDHRVAYASDDPAVAARLGSVGRALPGVELQIRDVDGTVLRPGEVGEIVVRGEQIAGEYEGKDAKDPDGWFPTNDHGRLDADGYLFIEGRADDVIVRGGENLSPGEIEDVLLQHPDVEEVAVVGAPDVEWGETVAAFVVPRDGRAIEADELRDFVRARLRSSRTPALIEFREALPYSETGKLLRRELRRGFATT</sequence>
<dbReference type="PANTHER" id="PTHR43201">
    <property type="entry name" value="ACYL-COA SYNTHETASE"/>
    <property type="match status" value="1"/>
</dbReference>
<dbReference type="Gene3D" id="3.40.50.12780">
    <property type="entry name" value="N-terminal domain of ligase-like"/>
    <property type="match status" value="1"/>
</dbReference>
<dbReference type="RefSeq" id="WP_037049892.1">
    <property type="nucleotide sequence ID" value="NZ_BAAAUZ010000051.1"/>
</dbReference>
<feature type="domain" description="AMP-dependent synthetase/ligase" evidence="3">
    <location>
        <begin position="8"/>
        <end position="361"/>
    </location>
</feature>
<reference evidence="5" key="2">
    <citation type="submission" date="2023-01" db="EMBL/GenBank/DDBJ databases">
        <authorList>
            <person name="Sun Q."/>
            <person name="Evtushenko L."/>
        </authorList>
    </citation>
    <scope>NUCLEOTIDE SEQUENCE</scope>
    <source>
        <strain evidence="5">VKM Ac-1069</strain>
    </source>
</reference>
<reference evidence="5" key="1">
    <citation type="journal article" date="2014" name="Int. J. Syst. Evol. Microbiol.">
        <title>Complete genome sequence of Corynebacterium casei LMG S-19264T (=DSM 44701T), isolated from a smear-ripened cheese.</title>
        <authorList>
            <consortium name="US DOE Joint Genome Institute (JGI-PGF)"/>
            <person name="Walter F."/>
            <person name="Albersmeier A."/>
            <person name="Kalinowski J."/>
            <person name="Ruckert C."/>
        </authorList>
    </citation>
    <scope>NUCLEOTIDE SEQUENCE</scope>
    <source>
        <strain evidence="5">VKM Ac-1069</strain>
    </source>
</reference>
<dbReference type="InterPro" id="IPR045851">
    <property type="entry name" value="AMP-bd_C_sf"/>
</dbReference>
<dbReference type="InterPro" id="IPR000873">
    <property type="entry name" value="AMP-dep_synth/lig_dom"/>
</dbReference>
<dbReference type="PANTHER" id="PTHR43201:SF5">
    <property type="entry name" value="MEDIUM-CHAIN ACYL-COA LIGASE ACSF2, MITOCHONDRIAL"/>
    <property type="match status" value="1"/>
</dbReference>
<evidence type="ECO:0000256" key="2">
    <source>
        <dbReference type="ARBA" id="ARBA00022598"/>
    </source>
</evidence>
<protein>
    <submittedName>
        <fullName evidence="5">AMP-dependent ligase</fullName>
    </submittedName>
</protein>
<comment type="caution">
    <text evidence="5">The sequence shown here is derived from an EMBL/GenBank/DDBJ whole genome shotgun (WGS) entry which is preliminary data.</text>
</comment>
<dbReference type="InterPro" id="IPR042099">
    <property type="entry name" value="ANL_N_sf"/>
</dbReference>
<feature type="domain" description="AMP-binding enzyme C-terminal" evidence="4">
    <location>
        <begin position="408"/>
        <end position="483"/>
    </location>
</feature>
<proteinExistence type="inferred from homology"/>
<gene>
    <name evidence="5" type="ORF">GCM10017577_49700</name>
</gene>
<dbReference type="AlphaFoldDB" id="A0A9W6NYJ7"/>
<evidence type="ECO:0000259" key="3">
    <source>
        <dbReference type="Pfam" id="PF00501"/>
    </source>
</evidence>
<comment type="similarity">
    <text evidence="1">Belongs to the ATP-dependent AMP-binding enzyme family.</text>
</comment>
<organism evidence="5 6">
    <name type="scientific">Pseudonocardia halophobica</name>
    <dbReference type="NCBI Taxonomy" id="29401"/>
    <lineage>
        <taxon>Bacteria</taxon>
        <taxon>Bacillati</taxon>
        <taxon>Actinomycetota</taxon>
        <taxon>Actinomycetes</taxon>
        <taxon>Pseudonocardiales</taxon>
        <taxon>Pseudonocardiaceae</taxon>
        <taxon>Pseudonocardia</taxon>
    </lineage>
</organism>